<sequence>MAIKDVQAYIDRQGLVETEDSEAGKPIWRKPGFDGVRGLLEIEEELSRFLRERRDAQNLNREQVGMMVGLHHEIYARHERAGAKLRVARLLHLAELLDFSPIEAIYAAAPQFFGDTEQEAETRYKLVIRMLDLPAATAQNLLRLVEELSPDTGAQNAAKPPDTKRRG</sequence>
<accession>A0A1X7MN67</accession>
<keyword evidence="3" id="KW-1185">Reference proteome</keyword>
<dbReference type="InterPro" id="IPR010982">
    <property type="entry name" value="Lambda_DNA-bd_dom_sf"/>
</dbReference>
<protein>
    <recommendedName>
        <fullName evidence="1">HTH cro/C1-type domain-containing protein</fullName>
    </recommendedName>
</protein>
<evidence type="ECO:0000313" key="3">
    <source>
        <dbReference type="Proteomes" id="UP000193083"/>
    </source>
</evidence>
<dbReference type="PROSITE" id="PS50943">
    <property type="entry name" value="HTH_CROC1"/>
    <property type="match status" value="1"/>
</dbReference>
<dbReference type="Gene3D" id="1.10.260.40">
    <property type="entry name" value="lambda repressor-like DNA-binding domains"/>
    <property type="match status" value="1"/>
</dbReference>
<reference evidence="2 3" key="1">
    <citation type="submission" date="2017-04" db="EMBL/GenBank/DDBJ databases">
        <authorList>
            <person name="Afonso C.L."/>
            <person name="Miller P.J."/>
            <person name="Scott M.A."/>
            <person name="Spackman E."/>
            <person name="Goraichik I."/>
            <person name="Dimitrov K.M."/>
            <person name="Suarez D.L."/>
            <person name="Swayne D.E."/>
        </authorList>
    </citation>
    <scope>NUCLEOTIDE SEQUENCE [LARGE SCALE GENOMIC DNA]</scope>
    <source>
        <strain evidence="2 3">B5P</strain>
    </source>
</reference>
<dbReference type="AlphaFoldDB" id="A0A1X7MN67"/>
<proteinExistence type="predicted"/>
<dbReference type="GO" id="GO:0003677">
    <property type="term" value="F:DNA binding"/>
    <property type="evidence" value="ECO:0007669"/>
    <property type="project" value="InterPro"/>
</dbReference>
<feature type="domain" description="HTH cro/C1-type" evidence="1">
    <location>
        <begin position="50"/>
        <end position="105"/>
    </location>
</feature>
<dbReference type="Proteomes" id="UP000193083">
    <property type="component" value="Unassembled WGS sequence"/>
</dbReference>
<dbReference type="EMBL" id="FXBL01000002">
    <property type="protein sequence ID" value="SMH26272.1"/>
    <property type="molecule type" value="Genomic_DNA"/>
</dbReference>
<dbReference type="RefSeq" id="WP_085462445.1">
    <property type="nucleotide sequence ID" value="NZ_FXBL01000002.1"/>
</dbReference>
<dbReference type="InterPro" id="IPR001387">
    <property type="entry name" value="Cro/C1-type_HTH"/>
</dbReference>
<name>A0A1X7MN67_9HYPH</name>
<organism evidence="2 3">
    <name type="scientific">Mesorhizobium australicum</name>
    <dbReference type="NCBI Taxonomy" id="536018"/>
    <lineage>
        <taxon>Bacteria</taxon>
        <taxon>Pseudomonadati</taxon>
        <taxon>Pseudomonadota</taxon>
        <taxon>Alphaproteobacteria</taxon>
        <taxon>Hyphomicrobiales</taxon>
        <taxon>Phyllobacteriaceae</taxon>
        <taxon>Mesorhizobium</taxon>
    </lineage>
</organism>
<evidence type="ECO:0000313" key="2">
    <source>
        <dbReference type="EMBL" id="SMH26272.1"/>
    </source>
</evidence>
<evidence type="ECO:0000259" key="1">
    <source>
        <dbReference type="PROSITE" id="PS50943"/>
    </source>
</evidence>
<dbReference type="OrthoDB" id="5522295at2"/>
<dbReference type="SUPFAM" id="SSF47413">
    <property type="entry name" value="lambda repressor-like DNA-binding domains"/>
    <property type="match status" value="1"/>
</dbReference>
<gene>
    <name evidence="2" type="ORF">SAMN02982922_0113</name>
</gene>